<dbReference type="InterPro" id="IPR036514">
    <property type="entry name" value="SGNH_hydro_sf"/>
</dbReference>
<comment type="caution">
    <text evidence="1">The sequence shown here is derived from an EMBL/GenBank/DDBJ whole genome shotgun (WGS) entry which is preliminary data.</text>
</comment>
<dbReference type="Gene3D" id="3.40.50.1110">
    <property type="entry name" value="SGNH hydrolase"/>
    <property type="match status" value="1"/>
</dbReference>
<dbReference type="AlphaFoldDB" id="A0A644Y851"/>
<name>A0A644Y851_9ZZZZ</name>
<evidence type="ECO:0008006" key="2">
    <source>
        <dbReference type="Google" id="ProtNLM"/>
    </source>
</evidence>
<accession>A0A644Y851</accession>
<dbReference type="EMBL" id="VSSQ01004191">
    <property type="protein sequence ID" value="MPM24128.1"/>
    <property type="molecule type" value="Genomic_DNA"/>
</dbReference>
<proteinExistence type="predicted"/>
<reference evidence="1" key="1">
    <citation type="submission" date="2019-08" db="EMBL/GenBank/DDBJ databases">
        <authorList>
            <person name="Kucharzyk K."/>
            <person name="Murdoch R.W."/>
            <person name="Higgins S."/>
            <person name="Loffler F."/>
        </authorList>
    </citation>
    <scope>NUCLEOTIDE SEQUENCE</scope>
</reference>
<sequence>MKFFSSQKPPRDYFKYVWLLLGALLLFTGLSFANVKISIGSYEIKDSGIRKFFFPEELPLATMADTITKEGSGDKVDSSAQKFLLIGDSMLEFLRIRLGDYCRKNGHSVNTVIWYSSSSLWYGQCDTLKYFINKHKPTYVILVLGANELFIRDIATERAQYVRNIIEQMGDLPFIWVGPPNWKDDTGINDLILRYAGRDRYFPSKNLSYERTKDGAHPKRESAYKWMDSVAVYMQTEARYKVLMTPPDTFLNKVPPTEILQPNPPH</sequence>
<dbReference type="SUPFAM" id="SSF52266">
    <property type="entry name" value="SGNH hydrolase"/>
    <property type="match status" value="1"/>
</dbReference>
<organism evidence="1">
    <name type="scientific">bioreactor metagenome</name>
    <dbReference type="NCBI Taxonomy" id="1076179"/>
    <lineage>
        <taxon>unclassified sequences</taxon>
        <taxon>metagenomes</taxon>
        <taxon>ecological metagenomes</taxon>
    </lineage>
</organism>
<evidence type="ECO:0000313" key="1">
    <source>
        <dbReference type="EMBL" id="MPM24128.1"/>
    </source>
</evidence>
<gene>
    <name evidence="1" type="ORF">SDC9_70609</name>
</gene>
<protein>
    <recommendedName>
        <fullName evidence="2">SGNH hydrolase-type esterase domain-containing protein</fullName>
    </recommendedName>
</protein>